<evidence type="ECO:0000256" key="9">
    <source>
        <dbReference type="ARBA" id="ARBA00023242"/>
    </source>
</evidence>
<dbReference type="Pfam" id="PF08271">
    <property type="entry name" value="Zn_Ribbon_TF"/>
    <property type="match status" value="1"/>
</dbReference>
<dbReference type="SMART" id="SM00385">
    <property type="entry name" value="CYCLIN"/>
    <property type="match status" value="2"/>
</dbReference>
<keyword evidence="8" id="KW-0804">Transcription</keyword>
<evidence type="ECO:0000256" key="11">
    <source>
        <dbReference type="PROSITE-ProRule" id="PRU00469"/>
    </source>
</evidence>
<dbReference type="OMA" id="ISMAHRY"/>
<dbReference type="OrthoDB" id="511529at2759"/>
<evidence type="ECO:0000256" key="2">
    <source>
        <dbReference type="ARBA" id="ARBA00010857"/>
    </source>
</evidence>
<feature type="region of interest" description="Disordered" evidence="12">
    <location>
        <begin position="389"/>
        <end position="424"/>
    </location>
</feature>
<dbReference type="GO" id="GO:0005634">
    <property type="term" value="C:nucleus"/>
    <property type="evidence" value="ECO:0007669"/>
    <property type="project" value="UniProtKB-SubCell"/>
</dbReference>
<gene>
    <name evidence="14" type="ORF">CONCODRAFT_35756</name>
</gene>
<evidence type="ECO:0000256" key="3">
    <source>
        <dbReference type="ARBA" id="ARBA00022723"/>
    </source>
</evidence>
<dbReference type="InterPro" id="IPR036915">
    <property type="entry name" value="Cyclin-like_sf"/>
</dbReference>
<dbReference type="Gene3D" id="1.20.5.650">
    <property type="entry name" value="Single helix bin"/>
    <property type="match status" value="1"/>
</dbReference>
<dbReference type="CDD" id="cd20554">
    <property type="entry name" value="CYCLIN_TFIIIB90_rpt2"/>
    <property type="match status" value="1"/>
</dbReference>
<dbReference type="GO" id="GO:0006384">
    <property type="term" value="P:transcription initiation at RNA polymerase III promoter"/>
    <property type="evidence" value="ECO:0007669"/>
    <property type="project" value="UniProtKB-ARBA"/>
</dbReference>
<dbReference type="GO" id="GO:0070897">
    <property type="term" value="P:transcription preinitiation complex assembly"/>
    <property type="evidence" value="ECO:0007669"/>
    <property type="project" value="InterPro"/>
</dbReference>
<dbReference type="Gene3D" id="1.10.472.10">
    <property type="entry name" value="Cyclin-like"/>
    <property type="match status" value="1"/>
</dbReference>
<keyword evidence="4 11" id="KW-0863">Zinc-finger</keyword>
<keyword evidence="15" id="KW-1185">Reference proteome</keyword>
<dbReference type="CDD" id="cd20553">
    <property type="entry name" value="CYCLIN_TFIIIB90_rpt1"/>
    <property type="match status" value="1"/>
</dbReference>
<dbReference type="GO" id="GO:0000995">
    <property type="term" value="F:RNA polymerase III general transcription initiation factor activity"/>
    <property type="evidence" value="ECO:0007669"/>
    <property type="project" value="TreeGrafter"/>
</dbReference>
<evidence type="ECO:0000256" key="10">
    <source>
        <dbReference type="ARBA" id="ARBA00031009"/>
    </source>
</evidence>
<dbReference type="FunFam" id="1.10.472.10:FF:000002">
    <property type="entry name" value="Transcription factor IIIB 90 kDa subunit"/>
    <property type="match status" value="1"/>
</dbReference>
<dbReference type="GO" id="GO:0001006">
    <property type="term" value="F:RNA polymerase III type 3 promoter sequence-specific DNA binding"/>
    <property type="evidence" value="ECO:0007669"/>
    <property type="project" value="TreeGrafter"/>
</dbReference>
<feature type="domain" description="TFIIB-type" evidence="13">
    <location>
        <begin position="1"/>
        <end position="31"/>
    </location>
</feature>
<comment type="similarity">
    <text evidence="2">Belongs to the TFIIB family.</text>
</comment>
<dbReference type="SUPFAM" id="SSF57783">
    <property type="entry name" value="Zinc beta-ribbon"/>
    <property type="match status" value="1"/>
</dbReference>
<dbReference type="InterPro" id="IPR011665">
    <property type="entry name" value="BRF1_TBP-bd_dom"/>
</dbReference>
<dbReference type="EMBL" id="KQ964436">
    <property type="protein sequence ID" value="KXN73468.1"/>
    <property type="molecule type" value="Genomic_DNA"/>
</dbReference>
<dbReference type="FunFam" id="1.10.472.10:FF:000007">
    <property type="entry name" value="Transcription factor IIIB 90 kDa subunit"/>
    <property type="match status" value="1"/>
</dbReference>
<dbReference type="Pfam" id="PF00382">
    <property type="entry name" value="TFIIB"/>
    <property type="match status" value="2"/>
</dbReference>
<dbReference type="GO" id="GO:0097550">
    <property type="term" value="C:transcription preinitiation complex"/>
    <property type="evidence" value="ECO:0007669"/>
    <property type="project" value="TreeGrafter"/>
</dbReference>
<name>A0A137PEN9_CONC2</name>
<dbReference type="InterPro" id="IPR013763">
    <property type="entry name" value="Cyclin-like_dom"/>
</dbReference>
<keyword evidence="9" id="KW-0539">Nucleus</keyword>
<evidence type="ECO:0000256" key="4">
    <source>
        <dbReference type="ARBA" id="ARBA00022771"/>
    </source>
</evidence>
<organism evidence="14 15">
    <name type="scientific">Conidiobolus coronatus (strain ATCC 28846 / CBS 209.66 / NRRL 28638)</name>
    <name type="common">Delacroixia coronata</name>
    <dbReference type="NCBI Taxonomy" id="796925"/>
    <lineage>
        <taxon>Eukaryota</taxon>
        <taxon>Fungi</taxon>
        <taxon>Fungi incertae sedis</taxon>
        <taxon>Zoopagomycota</taxon>
        <taxon>Entomophthoromycotina</taxon>
        <taxon>Entomophthoromycetes</taxon>
        <taxon>Entomophthorales</taxon>
        <taxon>Ancylistaceae</taxon>
        <taxon>Conidiobolus</taxon>
    </lineage>
</organism>
<evidence type="ECO:0000256" key="12">
    <source>
        <dbReference type="SAM" id="MobiDB-lite"/>
    </source>
</evidence>
<evidence type="ECO:0000313" key="15">
    <source>
        <dbReference type="Proteomes" id="UP000070444"/>
    </source>
</evidence>
<dbReference type="InterPro" id="IPR013150">
    <property type="entry name" value="TFIIB_cyclin"/>
</dbReference>
<dbReference type="SUPFAM" id="SSF47954">
    <property type="entry name" value="Cyclin-like"/>
    <property type="match status" value="2"/>
</dbReference>
<keyword evidence="3" id="KW-0479">Metal-binding</keyword>
<keyword evidence="6" id="KW-0805">Transcription regulation</keyword>
<proteinExistence type="inferred from homology"/>
<dbReference type="GO" id="GO:0000126">
    <property type="term" value="C:transcription factor TFIIIB complex"/>
    <property type="evidence" value="ECO:0007669"/>
    <property type="project" value="TreeGrafter"/>
</dbReference>
<reference evidence="14 15" key="1">
    <citation type="journal article" date="2015" name="Genome Biol. Evol.">
        <title>Phylogenomic analyses indicate that early fungi evolved digesting cell walls of algal ancestors of land plants.</title>
        <authorList>
            <person name="Chang Y."/>
            <person name="Wang S."/>
            <person name="Sekimoto S."/>
            <person name="Aerts A.L."/>
            <person name="Choi C."/>
            <person name="Clum A."/>
            <person name="LaButti K.M."/>
            <person name="Lindquist E.A."/>
            <person name="Yee Ngan C."/>
            <person name="Ohm R.A."/>
            <person name="Salamov A.A."/>
            <person name="Grigoriev I.V."/>
            <person name="Spatafora J.W."/>
            <person name="Berbee M.L."/>
        </authorList>
    </citation>
    <scope>NUCLEOTIDE SEQUENCE [LARGE SCALE GENOMIC DNA]</scope>
    <source>
        <strain evidence="14 15">NRRL 28638</strain>
    </source>
</reference>
<evidence type="ECO:0000256" key="6">
    <source>
        <dbReference type="ARBA" id="ARBA00023015"/>
    </source>
</evidence>
<evidence type="ECO:0000256" key="7">
    <source>
        <dbReference type="ARBA" id="ARBA00023159"/>
    </source>
</evidence>
<comment type="subcellular location">
    <subcellularLocation>
        <location evidence="1">Nucleus</location>
    </subcellularLocation>
</comment>
<dbReference type="InterPro" id="IPR000812">
    <property type="entry name" value="TFIIB"/>
</dbReference>
<feature type="compositionally biased region" description="Basic and acidic residues" evidence="12">
    <location>
        <begin position="389"/>
        <end position="409"/>
    </location>
</feature>
<dbReference type="GO" id="GO:0008270">
    <property type="term" value="F:zinc ion binding"/>
    <property type="evidence" value="ECO:0007669"/>
    <property type="project" value="UniProtKB-KW"/>
</dbReference>
<protein>
    <recommendedName>
        <fullName evidence="10">B-related factor 1</fullName>
    </recommendedName>
</protein>
<dbReference type="AlphaFoldDB" id="A0A137PEN9"/>
<dbReference type="STRING" id="796925.A0A137PEN9"/>
<keyword evidence="5" id="KW-0862">Zinc</keyword>
<evidence type="ECO:0000256" key="8">
    <source>
        <dbReference type="ARBA" id="ARBA00023163"/>
    </source>
</evidence>
<accession>A0A137PEN9</accession>
<dbReference type="PRINTS" id="PR00685">
    <property type="entry name" value="TIFACTORIIB"/>
</dbReference>
<keyword evidence="7" id="KW-0010">Activator</keyword>
<sequence length="466" mass="52022">MVSCPNCPGSEIEYDSALGSSICTSCGNVCSQNDIISEVTFGENAQGGAILHGTFVAAGSTRAVTSGSSRVRMYSDSRDVTLMKANETARRIACSLNINDFTVERALRFFKIALTNQFTRGRKSDVTIAACLYTACRDQKSPHMLIDFADAIQTSVFAIGSTFLKLSLLFPTDNIPLVDPSLYISRFASKLGFGNKTGRVITDASRLVSRMKADWIEYGRRPAGICGACLLIAARMNHFQRSLKDIMYVVKMSPETIRRRLIEFASTASGNLTIGDFRSTWLEQSANPPAFSQNNTENTEKEIEMLENSTAKEIKEFYESRKELISLEVKKATEAFAEAADPEIDRFDPNLEELQKDSDMEDELDQFILTEEEVEAKTMVWTQENKTYLEEQENKRKARESEEQNEASKRARKPNRKAPIINTTDPAEATLQLLNHKNITNVNKPGIQGLFQIPKLPNIEQEAAPL</sequence>
<dbReference type="Proteomes" id="UP000070444">
    <property type="component" value="Unassembled WGS sequence"/>
</dbReference>
<evidence type="ECO:0000313" key="14">
    <source>
        <dbReference type="EMBL" id="KXN73468.1"/>
    </source>
</evidence>
<dbReference type="Gene3D" id="1.10.472.170">
    <property type="match status" value="1"/>
</dbReference>
<dbReference type="PANTHER" id="PTHR11618:SF4">
    <property type="entry name" value="TRANSCRIPTION FACTOR IIIB 90 KDA SUBUNIT"/>
    <property type="match status" value="1"/>
</dbReference>
<dbReference type="Pfam" id="PF07741">
    <property type="entry name" value="BRF1"/>
    <property type="match status" value="1"/>
</dbReference>
<dbReference type="InterPro" id="IPR013137">
    <property type="entry name" value="Znf_TFIIB"/>
</dbReference>
<evidence type="ECO:0000256" key="1">
    <source>
        <dbReference type="ARBA" id="ARBA00004123"/>
    </source>
</evidence>
<evidence type="ECO:0000256" key="5">
    <source>
        <dbReference type="ARBA" id="ARBA00022833"/>
    </source>
</evidence>
<evidence type="ECO:0000259" key="13">
    <source>
        <dbReference type="PROSITE" id="PS51134"/>
    </source>
</evidence>
<dbReference type="GO" id="GO:0017025">
    <property type="term" value="F:TBP-class protein binding"/>
    <property type="evidence" value="ECO:0007669"/>
    <property type="project" value="InterPro"/>
</dbReference>
<dbReference type="PROSITE" id="PS51134">
    <property type="entry name" value="ZF_TFIIB"/>
    <property type="match status" value="1"/>
</dbReference>
<dbReference type="PANTHER" id="PTHR11618">
    <property type="entry name" value="TRANSCRIPTION INITIATION FACTOR IIB-RELATED"/>
    <property type="match status" value="1"/>
</dbReference>